<reference evidence="1 2" key="1">
    <citation type="submission" date="2019-06" db="EMBL/GenBank/DDBJ databases">
        <authorList>
            <person name="Livingstone P."/>
            <person name="Whitworth D."/>
        </authorList>
    </citation>
    <scope>NUCLEOTIDE SEQUENCE [LARGE SCALE GENOMIC DNA]</scope>
    <source>
        <strain evidence="1 2">AM401</strain>
    </source>
</reference>
<gene>
    <name evidence="1" type="ORF">FJV41_36805</name>
</gene>
<keyword evidence="2" id="KW-1185">Reference proteome</keyword>
<evidence type="ECO:0000313" key="1">
    <source>
        <dbReference type="EMBL" id="TQF10944.1"/>
    </source>
</evidence>
<sequence>MSSDETPPYWLLISVLFSSQPLTPSLAMTLHQTAYELHERGEGAKDVAGDMLSGKVRNLRKDVALGGIAGPAFEADIETERGSGVVRFILTRQGLEMMRQQPATPPRPKYLN</sequence>
<dbReference type="RefSeq" id="WP_141647275.1">
    <property type="nucleotide sequence ID" value="NZ_VIFM01000219.1"/>
</dbReference>
<dbReference type="AlphaFoldDB" id="A0A540WR93"/>
<organism evidence="1 2">
    <name type="scientific">Myxococcus llanfairpwllgwyngyllgogerychwyrndrobwllllantysiliogogogochensis</name>
    <dbReference type="NCBI Taxonomy" id="2590453"/>
    <lineage>
        <taxon>Bacteria</taxon>
        <taxon>Pseudomonadati</taxon>
        <taxon>Myxococcota</taxon>
        <taxon>Myxococcia</taxon>
        <taxon>Myxococcales</taxon>
        <taxon>Cystobacterineae</taxon>
        <taxon>Myxococcaceae</taxon>
        <taxon>Myxococcus</taxon>
    </lineage>
</organism>
<name>A0A540WR93_9BACT</name>
<protein>
    <submittedName>
        <fullName evidence="1">Uncharacterized protein</fullName>
    </submittedName>
</protein>
<comment type="caution">
    <text evidence="1">The sequence shown here is derived from an EMBL/GenBank/DDBJ whole genome shotgun (WGS) entry which is preliminary data.</text>
</comment>
<dbReference type="Proteomes" id="UP000315369">
    <property type="component" value="Unassembled WGS sequence"/>
</dbReference>
<accession>A0A540WR93</accession>
<proteinExistence type="predicted"/>
<dbReference type="OrthoDB" id="5382244at2"/>
<dbReference type="EMBL" id="VIFM01000219">
    <property type="protein sequence ID" value="TQF10944.1"/>
    <property type="molecule type" value="Genomic_DNA"/>
</dbReference>
<evidence type="ECO:0000313" key="2">
    <source>
        <dbReference type="Proteomes" id="UP000315369"/>
    </source>
</evidence>